<evidence type="ECO:0000256" key="3">
    <source>
        <dbReference type="ARBA" id="ARBA00022490"/>
    </source>
</evidence>
<dbReference type="Pfam" id="PF02875">
    <property type="entry name" value="Mur_ligase_C"/>
    <property type="match status" value="1"/>
</dbReference>
<dbReference type="PANTHER" id="PTHR23135:SF4">
    <property type="entry name" value="UDP-N-ACETYLMURAMOYL-L-ALANYL-D-GLUTAMATE--2,6-DIAMINOPIMELATE LIGASE MURE HOMOLOG, CHLOROPLASTIC"/>
    <property type="match status" value="1"/>
</dbReference>
<feature type="binding site" evidence="12">
    <location>
        <position position="183"/>
    </location>
    <ligand>
        <name>UDP-N-acetyl-alpha-D-muramoyl-L-alanyl-D-glutamate</name>
        <dbReference type="ChEBI" id="CHEBI:83900"/>
    </ligand>
</feature>
<dbReference type="InterPro" id="IPR005761">
    <property type="entry name" value="UDP-N-AcMur-Glu-dNH2Pim_ligase"/>
</dbReference>
<keyword evidence="6 12" id="KW-0547">Nucleotide-binding</keyword>
<dbReference type="Pfam" id="PF08245">
    <property type="entry name" value="Mur_ligase_M"/>
    <property type="match status" value="1"/>
</dbReference>
<dbReference type="EC" id="6.3.2.13" evidence="12"/>
<feature type="binding site" evidence="12">
    <location>
        <begin position="114"/>
        <end position="120"/>
    </location>
    <ligand>
        <name>ATP</name>
        <dbReference type="ChEBI" id="CHEBI:30616"/>
    </ligand>
</feature>
<dbReference type="InterPro" id="IPR013221">
    <property type="entry name" value="Mur_ligase_cen"/>
</dbReference>
<keyword evidence="5 12" id="KW-0132">Cell division</keyword>
<dbReference type="RefSeq" id="WP_054650722.1">
    <property type="nucleotide sequence ID" value="NZ_AZFJ01000032.1"/>
</dbReference>
<dbReference type="GO" id="GO:0009252">
    <property type="term" value="P:peptidoglycan biosynthetic process"/>
    <property type="evidence" value="ECO:0007669"/>
    <property type="project" value="UniProtKB-UniRule"/>
</dbReference>
<comment type="function">
    <text evidence="12">Catalyzes the addition of meso-diaminopimelic acid to the nucleotide precursor UDP-N-acetylmuramoyl-L-alanyl-D-glutamate (UMAG) in the biosynthesis of bacterial cell-wall peptidoglycan.</text>
</comment>
<evidence type="ECO:0000256" key="2">
    <source>
        <dbReference type="ARBA" id="ARBA00005898"/>
    </source>
</evidence>
<feature type="domain" description="Mur ligase central" evidence="16">
    <location>
        <begin position="112"/>
        <end position="322"/>
    </location>
</feature>
<keyword evidence="18" id="KW-1185">Reference proteome</keyword>
<evidence type="ECO:0000256" key="10">
    <source>
        <dbReference type="ARBA" id="ARBA00023306"/>
    </source>
</evidence>
<dbReference type="GO" id="GO:0000287">
    <property type="term" value="F:magnesium ion binding"/>
    <property type="evidence" value="ECO:0007669"/>
    <property type="project" value="UniProtKB-UniRule"/>
</dbReference>
<feature type="modified residue" description="N6-carboxylysine" evidence="12">
    <location>
        <position position="223"/>
    </location>
</feature>
<keyword evidence="11 12" id="KW-0961">Cell wall biogenesis/degradation</keyword>
<dbReference type="GO" id="GO:0004326">
    <property type="term" value="F:tetrahydrofolylpolyglutamate synthase activity"/>
    <property type="evidence" value="ECO:0007669"/>
    <property type="project" value="InterPro"/>
</dbReference>
<feature type="binding site" evidence="12">
    <location>
        <position position="467"/>
    </location>
    <ligand>
        <name>meso-2,6-diaminopimelate</name>
        <dbReference type="ChEBI" id="CHEBI:57791"/>
    </ligand>
</feature>
<feature type="binding site" evidence="12">
    <location>
        <position position="155"/>
    </location>
    <ligand>
        <name>UDP-N-acetyl-alpha-D-muramoyl-L-alanyl-D-glutamate</name>
        <dbReference type="ChEBI" id="CHEBI:83900"/>
    </ligand>
</feature>
<evidence type="ECO:0000256" key="6">
    <source>
        <dbReference type="ARBA" id="ARBA00022741"/>
    </source>
</evidence>
<dbReference type="GO" id="GO:0008360">
    <property type="term" value="P:regulation of cell shape"/>
    <property type="evidence" value="ECO:0007669"/>
    <property type="project" value="UniProtKB-KW"/>
</dbReference>
<feature type="domain" description="Mur ligase N-terminal catalytic" evidence="14">
    <location>
        <begin position="27"/>
        <end position="99"/>
    </location>
</feature>
<dbReference type="GO" id="GO:0051301">
    <property type="term" value="P:cell division"/>
    <property type="evidence" value="ECO:0007669"/>
    <property type="project" value="UniProtKB-KW"/>
</dbReference>
<dbReference type="Gene3D" id="3.40.1390.10">
    <property type="entry name" value="MurE/MurF, N-terminal domain"/>
    <property type="match status" value="1"/>
</dbReference>
<dbReference type="HAMAP" id="MF_00208">
    <property type="entry name" value="MurE"/>
    <property type="match status" value="1"/>
</dbReference>
<keyword evidence="8 12" id="KW-0133">Cell shape</keyword>
<accession>A0A0R1U178</accession>
<dbReference type="SUPFAM" id="SSF63418">
    <property type="entry name" value="MurE/MurF N-terminal domain"/>
    <property type="match status" value="1"/>
</dbReference>
<evidence type="ECO:0000256" key="7">
    <source>
        <dbReference type="ARBA" id="ARBA00022840"/>
    </source>
</evidence>
<dbReference type="UniPathway" id="UPA00219"/>
<dbReference type="InterPro" id="IPR036565">
    <property type="entry name" value="Mur-like_cat_sf"/>
</dbReference>
<dbReference type="EMBL" id="AZFJ01000032">
    <property type="protein sequence ID" value="KRL87078.1"/>
    <property type="molecule type" value="Genomic_DNA"/>
</dbReference>
<dbReference type="GO" id="GO:0071555">
    <property type="term" value="P:cell wall organization"/>
    <property type="evidence" value="ECO:0007669"/>
    <property type="project" value="UniProtKB-KW"/>
</dbReference>
<proteinExistence type="inferred from homology"/>
<comment type="subcellular location">
    <subcellularLocation>
        <location evidence="12 13">Cytoplasm</location>
    </subcellularLocation>
</comment>
<dbReference type="STRING" id="1423783.FC50_GL000050"/>
<feature type="short sequence motif" description="Meso-diaminopimelate recognition motif" evidence="12">
    <location>
        <begin position="417"/>
        <end position="420"/>
    </location>
</feature>
<dbReference type="InterPro" id="IPR035911">
    <property type="entry name" value="MurE/MurF_N"/>
</dbReference>
<evidence type="ECO:0000256" key="4">
    <source>
        <dbReference type="ARBA" id="ARBA00022598"/>
    </source>
</evidence>
<dbReference type="SUPFAM" id="SSF53623">
    <property type="entry name" value="MurD-like peptide ligases, catalytic domain"/>
    <property type="match status" value="1"/>
</dbReference>
<feature type="binding site" evidence="12">
    <location>
        <begin position="156"/>
        <end position="157"/>
    </location>
    <ligand>
        <name>UDP-N-acetyl-alpha-D-muramoyl-L-alanyl-D-glutamate</name>
        <dbReference type="ChEBI" id="CHEBI:83900"/>
    </ligand>
</feature>
<evidence type="ECO:0000256" key="9">
    <source>
        <dbReference type="ARBA" id="ARBA00022984"/>
    </source>
</evidence>
<dbReference type="InterPro" id="IPR000713">
    <property type="entry name" value="Mur_ligase_N"/>
</dbReference>
<keyword evidence="7 12" id="KW-0067">ATP-binding</keyword>
<dbReference type="PATRIC" id="fig|1423783.4.peg.56"/>
<dbReference type="Gene3D" id="3.40.1190.10">
    <property type="entry name" value="Mur-like, catalytic domain"/>
    <property type="match status" value="1"/>
</dbReference>
<sequence>MQVHTLTNILAVGPTDRDRLHQAAMDITMVTANTREVRPGACFVAIAGANFDGHDHLDEVFAAGAAMAVVERAVTYQGQGLVVTVPDTHKALAELAATFNGNPSRDLNVIGVTGTNGKTTVTHLISKILGDNGMNTGIMGTLYNKVGDEKLPTVNTTSDANTMQRVLAAMRDAGNAAAAIEVSSIALDQGRNWGTDFDTAVFTNLTEDHLDYHKTMAAYFAAKSLLFSELGSGMSHNGRSKTAVINTDDPAGAKLVAIADHTVANVITYGVDQAATVRATDIETTNHGTRFNLQFYGQTYPVHMHLVGEFNVYNVLAAFGAAYGQGIAVPDIIASIESATGVPGRFQPVPNNKDVVVLVDYAHTPDGLENVLATIRKFAKQRIFCVVGAGGDRDNNKRHIMGEIAVRLSTDPVFTSDNPRTEDPDSILDMVVSAVPAGSYQRFTDRRTAIQYAIKAAKPGDVVLIAGKGHEDYQIIGHTKHHFDDFEEATKALNAK</sequence>
<dbReference type="GO" id="GO:0005737">
    <property type="term" value="C:cytoplasm"/>
    <property type="evidence" value="ECO:0007669"/>
    <property type="project" value="UniProtKB-SubCell"/>
</dbReference>
<gene>
    <name evidence="12" type="primary">murE</name>
    <name evidence="17" type="ORF">FC50_GL000050</name>
</gene>
<dbReference type="InterPro" id="IPR004101">
    <property type="entry name" value="Mur_ligase_C"/>
</dbReference>
<organism evidence="17 18">
    <name type="scientific">Lacticaseibacillus pantheris DSM 15945 = JCM 12539 = NBRC 106106</name>
    <dbReference type="NCBI Taxonomy" id="1423783"/>
    <lineage>
        <taxon>Bacteria</taxon>
        <taxon>Bacillati</taxon>
        <taxon>Bacillota</taxon>
        <taxon>Bacilli</taxon>
        <taxon>Lactobacillales</taxon>
        <taxon>Lactobacillaceae</taxon>
        <taxon>Lacticaseibacillus</taxon>
    </lineage>
</organism>
<feature type="binding site" evidence="12">
    <location>
        <begin position="417"/>
        <end position="420"/>
    </location>
    <ligand>
        <name>meso-2,6-diaminopimelate</name>
        <dbReference type="ChEBI" id="CHEBI:57791"/>
    </ligand>
</feature>
<dbReference type="PROSITE" id="PS01011">
    <property type="entry name" value="FOLYLPOLYGLU_SYNT_1"/>
    <property type="match status" value="1"/>
</dbReference>
<dbReference type="NCBIfam" id="TIGR01085">
    <property type="entry name" value="murE"/>
    <property type="match status" value="1"/>
</dbReference>
<comment type="catalytic activity">
    <reaction evidence="12">
        <text>UDP-N-acetyl-alpha-D-muramoyl-L-alanyl-D-glutamate + meso-2,6-diaminopimelate + ATP = UDP-N-acetyl-alpha-D-muramoyl-L-alanyl-gamma-D-glutamyl-meso-2,6-diaminopimelate + ADP + phosphate + H(+)</text>
        <dbReference type="Rhea" id="RHEA:23676"/>
        <dbReference type="ChEBI" id="CHEBI:15378"/>
        <dbReference type="ChEBI" id="CHEBI:30616"/>
        <dbReference type="ChEBI" id="CHEBI:43474"/>
        <dbReference type="ChEBI" id="CHEBI:57791"/>
        <dbReference type="ChEBI" id="CHEBI:83900"/>
        <dbReference type="ChEBI" id="CHEBI:83905"/>
        <dbReference type="ChEBI" id="CHEBI:456216"/>
        <dbReference type="EC" id="6.3.2.13"/>
    </reaction>
</comment>
<dbReference type="GO" id="GO:0005524">
    <property type="term" value="F:ATP binding"/>
    <property type="evidence" value="ECO:0007669"/>
    <property type="project" value="UniProtKB-UniRule"/>
</dbReference>
<keyword evidence="9 12" id="KW-0573">Peptidoglycan synthesis</keyword>
<evidence type="ECO:0000313" key="17">
    <source>
        <dbReference type="EMBL" id="KRL87078.1"/>
    </source>
</evidence>
<evidence type="ECO:0000256" key="1">
    <source>
        <dbReference type="ARBA" id="ARBA00004752"/>
    </source>
</evidence>
<feature type="binding site" evidence="12">
    <location>
        <position position="471"/>
    </location>
    <ligand>
        <name>meso-2,6-diaminopimelate</name>
        <dbReference type="ChEBI" id="CHEBI:57791"/>
    </ligand>
</feature>
<evidence type="ECO:0000256" key="5">
    <source>
        <dbReference type="ARBA" id="ARBA00022618"/>
    </source>
</evidence>
<keyword evidence="10 12" id="KW-0131">Cell cycle</keyword>
<comment type="PTM">
    <text evidence="12">Carboxylation is probably crucial for Mg(2+) binding and, consequently, for the gamma-phosphate positioning of ATP.</text>
</comment>
<dbReference type="PANTHER" id="PTHR23135">
    <property type="entry name" value="MUR LIGASE FAMILY MEMBER"/>
    <property type="match status" value="1"/>
</dbReference>
<evidence type="ECO:0000259" key="14">
    <source>
        <dbReference type="Pfam" id="PF01225"/>
    </source>
</evidence>
<evidence type="ECO:0000256" key="8">
    <source>
        <dbReference type="ARBA" id="ARBA00022960"/>
    </source>
</evidence>
<dbReference type="OrthoDB" id="9800958at2"/>
<keyword evidence="12" id="KW-0460">Magnesium</keyword>
<feature type="domain" description="Mur ligase C-terminal" evidence="15">
    <location>
        <begin position="344"/>
        <end position="469"/>
    </location>
</feature>
<evidence type="ECO:0000259" key="15">
    <source>
        <dbReference type="Pfam" id="PF02875"/>
    </source>
</evidence>
<dbReference type="SUPFAM" id="SSF53244">
    <property type="entry name" value="MurD-like peptide ligases, peptide-binding domain"/>
    <property type="match status" value="1"/>
</dbReference>
<feature type="binding site" evidence="12">
    <location>
        <position position="191"/>
    </location>
    <ligand>
        <name>UDP-N-acetyl-alpha-D-muramoyl-L-alanyl-D-glutamate</name>
        <dbReference type="ChEBI" id="CHEBI:83900"/>
    </ligand>
</feature>
<name>A0A0R1U178_9LACO</name>
<keyword evidence="4 12" id="KW-0436">Ligase</keyword>
<evidence type="ECO:0000256" key="12">
    <source>
        <dbReference type="HAMAP-Rule" id="MF_00208"/>
    </source>
</evidence>
<dbReference type="InterPro" id="IPR018109">
    <property type="entry name" value="Folylpolyglutamate_synth_CS"/>
</dbReference>
<dbReference type="NCBIfam" id="NF001126">
    <property type="entry name" value="PRK00139.1-4"/>
    <property type="match status" value="1"/>
</dbReference>
<evidence type="ECO:0000259" key="16">
    <source>
        <dbReference type="Pfam" id="PF08245"/>
    </source>
</evidence>
<dbReference type="InterPro" id="IPR036615">
    <property type="entry name" value="Mur_ligase_C_dom_sf"/>
</dbReference>
<reference evidence="17 18" key="1">
    <citation type="journal article" date="2015" name="Genome Announc.">
        <title>Expanding the biotechnology potential of lactobacilli through comparative genomics of 213 strains and associated genera.</title>
        <authorList>
            <person name="Sun Z."/>
            <person name="Harris H.M."/>
            <person name="McCann A."/>
            <person name="Guo C."/>
            <person name="Argimon S."/>
            <person name="Zhang W."/>
            <person name="Yang X."/>
            <person name="Jeffery I.B."/>
            <person name="Cooney J.C."/>
            <person name="Kagawa T.F."/>
            <person name="Liu W."/>
            <person name="Song Y."/>
            <person name="Salvetti E."/>
            <person name="Wrobel A."/>
            <person name="Rasinkangas P."/>
            <person name="Parkhill J."/>
            <person name="Rea M.C."/>
            <person name="O'Sullivan O."/>
            <person name="Ritari J."/>
            <person name="Douillard F.P."/>
            <person name="Paul Ross R."/>
            <person name="Yang R."/>
            <person name="Briner A.E."/>
            <person name="Felis G.E."/>
            <person name="de Vos W.M."/>
            <person name="Barrangou R."/>
            <person name="Klaenhammer T.R."/>
            <person name="Caufield P.W."/>
            <person name="Cui Y."/>
            <person name="Zhang H."/>
            <person name="O'Toole P.W."/>
        </authorList>
    </citation>
    <scope>NUCLEOTIDE SEQUENCE [LARGE SCALE GENOMIC DNA]</scope>
    <source>
        <strain evidence="17 18">DSM 15945</strain>
    </source>
</reference>
<dbReference type="Pfam" id="PF01225">
    <property type="entry name" value="Mur_ligase"/>
    <property type="match status" value="1"/>
</dbReference>
<feature type="binding site" evidence="12">
    <location>
        <position position="393"/>
    </location>
    <ligand>
        <name>meso-2,6-diaminopimelate</name>
        <dbReference type="ChEBI" id="CHEBI:57791"/>
    </ligand>
</feature>
<comment type="pathway">
    <text evidence="1 12 13">Cell wall biogenesis; peptidoglycan biosynthesis.</text>
</comment>
<comment type="caution">
    <text evidence="17">The sequence shown here is derived from an EMBL/GenBank/DDBJ whole genome shotgun (WGS) entry which is preliminary data.</text>
</comment>
<comment type="cofactor">
    <cofactor evidence="12">
        <name>Mg(2+)</name>
        <dbReference type="ChEBI" id="CHEBI:18420"/>
    </cofactor>
</comment>
<comment type="similarity">
    <text evidence="2 12">Belongs to the MurCDEF family. MurE subfamily.</text>
</comment>
<feature type="binding site" evidence="12">
    <location>
        <position position="34"/>
    </location>
    <ligand>
        <name>UDP-N-acetyl-alpha-D-muramoyl-L-alanyl-D-glutamate</name>
        <dbReference type="ChEBI" id="CHEBI:83900"/>
    </ligand>
</feature>
<evidence type="ECO:0000256" key="11">
    <source>
        <dbReference type="ARBA" id="ARBA00023316"/>
    </source>
</evidence>
<keyword evidence="3 12" id="KW-0963">Cytoplasm</keyword>
<evidence type="ECO:0000256" key="13">
    <source>
        <dbReference type="RuleBase" id="RU004135"/>
    </source>
</evidence>
<dbReference type="NCBIfam" id="NF001124">
    <property type="entry name" value="PRK00139.1-2"/>
    <property type="match status" value="1"/>
</dbReference>
<dbReference type="Proteomes" id="UP000051922">
    <property type="component" value="Unassembled WGS sequence"/>
</dbReference>
<dbReference type="AlphaFoldDB" id="A0A0R1U178"/>
<feature type="binding site" evidence="12">
    <location>
        <position position="189"/>
    </location>
    <ligand>
        <name>UDP-N-acetyl-alpha-D-muramoyl-L-alanyl-D-glutamate</name>
        <dbReference type="ChEBI" id="CHEBI:83900"/>
    </ligand>
</feature>
<protein>
    <recommendedName>
        <fullName evidence="12">UDP-N-acetylmuramoyl-L-alanyl-D-glutamate--2,6-diaminopimelate ligase</fullName>
        <ecNumber evidence="12">6.3.2.13</ecNumber>
    </recommendedName>
    <alternativeName>
        <fullName evidence="12">Meso-A2pm-adding enzyme</fullName>
    </alternativeName>
    <alternativeName>
        <fullName evidence="12">Meso-diaminopimelate-adding enzyme</fullName>
    </alternativeName>
    <alternativeName>
        <fullName evidence="12">UDP-MurNAc-L-Ala-D-Glu:meso-diaminopimelate ligase</fullName>
    </alternativeName>
    <alternativeName>
        <fullName evidence="12">UDP-MurNAc-tripeptide synthetase</fullName>
    </alternativeName>
    <alternativeName>
        <fullName evidence="12">UDP-N-acetylmuramyl-tripeptide synthetase</fullName>
    </alternativeName>
</protein>
<dbReference type="Gene3D" id="3.90.190.20">
    <property type="entry name" value="Mur ligase, C-terminal domain"/>
    <property type="match status" value="1"/>
</dbReference>
<comment type="caution">
    <text evidence="12">Lacks conserved residue(s) required for the propagation of feature annotation.</text>
</comment>
<evidence type="ECO:0000313" key="18">
    <source>
        <dbReference type="Proteomes" id="UP000051922"/>
    </source>
</evidence>
<dbReference type="GO" id="GO:0008765">
    <property type="term" value="F:UDP-N-acetylmuramoylalanyl-D-glutamate-2,6-diaminopimelate ligase activity"/>
    <property type="evidence" value="ECO:0007669"/>
    <property type="project" value="UniProtKB-UniRule"/>
</dbReference>